<reference evidence="1" key="1">
    <citation type="submission" date="2021-06" db="EMBL/GenBank/DDBJ databases">
        <authorList>
            <person name="Kallberg Y."/>
            <person name="Tangrot J."/>
            <person name="Rosling A."/>
        </authorList>
    </citation>
    <scope>NUCLEOTIDE SEQUENCE</scope>
    <source>
        <strain evidence="1">IL203A</strain>
    </source>
</reference>
<dbReference type="Proteomes" id="UP000789702">
    <property type="component" value="Unassembled WGS sequence"/>
</dbReference>
<proteinExistence type="predicted"/>
<sequence length="87" mass="9865">MGTSLRIPRVKALIKEFASAVHDRKGYVILVNATDVVTKGWNGVIDYQIEGTCDDDKKQVGKKRKNRVKVETGILKKRKLQHSETEK</sequence>
<accession>A0ACA9MX17</accession>
<protein>
    <submittedName>
        <fullName evidence="1">6623_t:CDS:1</fullName>
    </submittedName>
</protein>
<evidence type="ECO:0000313" key="1">
    <source>
        <dbReference type="EMBL" id="CAG8617408.1"/>
    </source>
</evidence>
<dbReference type="EMBL" id="CAJVPU010011739">
    <property type="protein sequence ID" value="CAG8617408.1"/>
    <property type="molecule type" value="Genomic_DNA"/>
</dbReference>
<name>A0ACA9MX17_9GLOM</name>
<keyword evidence="2" id="KW-1185">Reference proteome</keyword>
<evidence type="ECO:0000313" key="2">
    <source>
        <dbReference type="Proteomes" id="UP000789702"/>
    </source>
</evidence>
<gene>
    <name evidence="1" type="ORF">DHETER_LOCUS7882</name>
</gene>
<organism evidence="1 2">
    <name type="scientific">Dentiscutata heterogama</name>
    <dbReference type="NCBI Taxonomy" id="1316150"/>
    <lineage>
        <taxon>Eukaryota</taxon>
        <taxon>Fungi</taxon>
        <taxon>Fungi incertae sedis</taxon>
        <taxon>Mucoromycota</taxon>
        <taxon>Glomeromycotina</taxon>
        <taxon>Glomeromycetes</taxon>
        <taxon>Diversisporales</taxon>
        <taxon>Gigasporaceae</taxon>
        <taxon>Dentiscutata</taxon>
    </lineage>
</organism>
<comment type="caution">
    <text evidence="1">The sequence shown here is derived from an EMBL/GenBank/DDBJ whole genome shotgun (WGS) entry which is preliminary data.</text>
</comment>